<name>A0A5E7V7A4_PSEFL</name>
<gene>
    <name evidence="1" type="ORF">PS938_04641</name>
</gene>
<proteinExistence type="predicted"/>
<evidence type="ECO:0000313" key="2">
    <source>
        <dbReference type="Proteomes" id="UP000327191"/>
    </source>
</evidence>
<organism evidence="1 2">
    <name type="scientific">Pseudomonas fluorescens</name>
    <dbReference type="NCBI Taxonomy" id="294"/>
    <lineage>
        <taxon>Bacteria</taxon>
        <taxon>Pseudomonadati</taxon>
        <taxon>Pseudomonadota</taxon>
        <taxon>Gammaproteobacteria</taxon>
        <taxon>Pseudomonadales</taxon>
        <taxon>Pseudomonadaceae</taxon>
        <taxon>Pseudomonas</taxon>
    </lineage>
</organism>
<protein>
    <submittedName>
        <fullName evidence="1">Uncharacterized protein</fullName>
    </submittedName>
</protein>
<accession>A0A5E7V7A4</accession>
<dbReference type="Proteomes" id="UP000327191">
    <property type="component" value="Unassembled WGS sequence"/>
</dbReference>
<dbReference type="EMBL" id="CABVJE010000023">
    <property type="protein sequence ID" value="VVQ18993.1"/>
    <property type="molecule type" value="Genomic_DNA"/>
</dbReference>
<reference evidence="1 2" key="1">
    <citation type="submission" date="2019-09" db="EMBL/GenBank/DDBJ databases">
        <authorList>
            <person name="Chandra G."/>
            <person name="Truman W A."/>
        </authorList>
    </citation>
    <scope>NUCLEOTIDE SEQUENCE [LARGE SCALE GENOMIC DNA]</scope>
    <source>
        <strain evidence="1">PS938</strain>
    </source>
</reference>
<dbReference type="AlphaFoldDB" id="A0A5E7V7A4"/>
<sequence length="31" mass="3728">MWNQPLMIVAIYLTITLCIGWLWSTAILYWL</sequence>
<evidence type="ECO:0000313" key="1">
    <source>
        <dbReference type="EMBL" id="VVQ18993.1"/>
    </source>
</evidence>